<dbReference type="EMBL" id="UOFQ01000069">
    <property type="protein sequence ID" value="VAW87634.1"/>
    <property type="molecule type" value="Genomic_DNA"/>
</dbReference>
<dbReference type="GO" id="GO:0016787">
    <property type="term" value="F:hydrolase activity"/>
    <property type="evidence" value="ECO:0007669"/>
    <property type="project" value="UniProtKB-KW"/>
</dbReference>
<evidence type="ECO:0000313" key="3">
    <source>
        <dbReference type="EMBL" id="VAW87634.1"/>
    </source>
</evidence>
<comment type="similarity">
    <text evidence="1">Belongs to the ADP-ribosylglycohydrolase family.</text>
</comment>
<reference evidence="3" key="1">
    <citation type="submission" date="2018-06" db="EMBL/GenBank/DDBJ databases">
        <authorList>
            <person name="Zhirakovskaya E."/>
        </authorList>
    </citation>
    <scope>NUCLEOTIDE SEQUENCE</scope>
</reference>
<protein>
    <submittedName>
        <fullName evidence="3">Hydrolase</fullName>
    </submittedName>
</protein>
<organism evidence="3">
    <name type="scientific">hydrothermal vent metagenome</name>
    <dbReference type="NCBI Taxonomy" id="652676"/>
    <lineage>
        <taxon>unclassified sequences</taxon>
        <taxon>metagenomes</taxon>
        <taxon>ecological metagenomes</taxon>
    </lineage>
</organism>
<accession>A0A3B1A1N8</accession>
<dbReference type="Pfam" id="PF03747">
    <property type="entry name" value="ADP_ribosyl_GH"/>
    <property type="match status" value="1"/>
</dbReference>
<evidence type="ECO:0000256" key="1">
    <source>
        <dbReference type="ARBA" id="ARBA00010702"/>
    </source>
</evidence>
<dbReference type="InterPro" id="IPR036705">
    <property type="entry name" value="Ribosyl_crysJ1_sf"/>
</dbReference>
<name>A0A3B1A1N8_9ZZZZ</name>
<dbReference type="PANTHER" id="PTHR16222:SF24">
    <property type="entry name" value="ADP-RIBOSYLHYDROLASE ARH3"/>
    <property type="match status" value="1"/>
</dbReference>
<dbReference type="InterPro" id="IPR005502">
    <property type="entry name" value="Ribosyl_crysJ1"/>
</dbReference>
<dbReference type="InterPro" id="IPR050792">
    <property type="entry name" value="ADP-ribosylglycohydrolase"/>
</dbReference>
<keyword evidence="2 3" id="KW-0378">Hydrolase</keyword>
<proteinExistence type="inferred from homology"/>
<dbReference type="AlphaFoldDB" id="A0A3B1A1N8"/>
<gene>
    <name evidence="3" type="ORF">MNBD_GAMMA17-1068</name>
</gene>
<dbReference type="PANTHER" id="PTHR16222">
    <property type="entry name" value="ADP-RIBOSYLGLYCOHYDROLASE"/>
    <property type="match status" value="1"/>
</dbReference>
<sequence>MAIDLHTRFMGTMIGSALGDAIGERALEITDRDDLLEFINGDNELCYTDDTVMSLATAELLVSQGSIDQQLLGDKFRKYHKEEPWRNYGVVTSSVFNIVENEAIDYTAAALRLCDGIGSFGNGAAMRVAPLGLYFHRSPELYDMAKKTAEITHAHPVGIDGAAVLAKAVAMSLHLNSQRPFAPQAYGARLVEFAETTRLKEKLQQVLKLVAAHATVEDAAKELGTQSSVNESMAFALFCFLTHPHAFVECVLCVVSQGGDRGTMGAMVGAMAGAYLGSEAIPPNWQRRLENTQHIETLARELAARSTL</sequence>
<dbReference type="SUPFAM" id="SSF101478">
    <property type="entry name" value="ADP-ribosylglycohydrolase"/>
    <property type="match status" value="1"/>
</dbReference>
<dbReference type="Gene3D" id="1.10.4080.10">
    <property type="entry name" value="ADP-ribosylation/Crystallin J1"/>
    <property type="match status" value="1"/>
</dbReference>
<evidence type="ECO:0000256" key="2">
    <source>
        <dbReference type="ARBA" id="ARBA00022801"/>
    </source>
</evidence>